<dbReference type="AlphaFoldDB" id="L8E791"/>
<proteinExistence type="predicted"/>
<name>L8E791_HUMAN</name>
<reference evidence="1" key="1">
    <citation type="journal article" date="2013" name="PLoS ONE">
        <title>Direct detection of alternative open reading frames translation products in human significantly expands the proteome.</title>
        <authorList>
            <person name="Vanderperre B."/>
            <person name="Lucier J.-F."/>
            <person name="Motard J."/>
            <person name="Tremblay G."/>
            <person name="Vanderperre S."/>
            <person name="Wisztorski M."/>
            <person name="Salzet M."/>
            <person name="Boisvert F.-M."/>
            <person name="Roucou X."/>
        </authorList>
    </citation>
    <scope>NUCLEOTIDE SEQUENCE</scope>
</reference>
<evidence type="ECO:0000313" key="1">
    <source>
        <dbReference type="EMBL" id="CCQ43125.1"/>
    </source>
</evidence>
<accession>L8E791</accession>
<protein>
    <submittedName>
        <fullName evidence="1">Alternative protein MPPED2</fullName>
    </submittedName>
</protein>
<organism evidence="1">
    <name type="scientific">Homo sapiens</name>
    <name type="common">Human</name>
    <dbReference type="NCBI Taxonomy" id="9606"/>
    <lineage>
        <taxon>Eukaryota</taxon>
        <taxon>Metazoa</taxon>
        <taxon>Chordata</taxon>
        <taxon>Craniata</taxon>
        <taxon>Vertebrata</taxon>
        <taxon>Euteleostomi</taxon>
        <taxon>Mammalia</taxon>
        <taxon>Eutheria</taxon>
        <taxon>Euarchontoglires</taxon>
        <taxon>Primates</taxon>
        <taxon>Haplorrhini</taxon>
        <taxon>Catarrhini</taxon>
        <taxon>Hominidae</taxon>
        <taxon>Homo</taxon>
    </lineage>
</organism>
<dbReference type="EMBL" id="HF583628">
    <property type="protein sequence ID" value="CCQ43125.1"/>
    <property type="molecule type" value="Genomic_DNA"/>
</dbReference>
<dbReference type="OrthoDB" id="630188at2759"/>
<dbReference type="ChiTaRS" id="MPPED2">
    <property type="organism name" value="human"/>
</dbReference>
<sequence>MCDLYNNPTNMSEGKNHGLCTQHNQEGLTVVNEFKGRTSSDKSY</sequence>
<gene>
    <name evidence="1" type="primary">MPPED2</name>
</gene>